<organism evidence="2 3">
    <name type="scientific">Aphanothece hegewaldii CCALA 016</name>
    <dbReference type="NCBI Taxonomy" id="2107694"/>
    <lineage>
        <taxon>Bacteria</taxon>
        <taxon>Bacillati</taxon>
        <taxon>Cyanobacteriota</taxon>
        <taxon>Cyanophyceae</taxon>
        <taxon>Oscillatoriophycideae</taxon>
        <taxon>Chroococcales</taxon>
        <taxon>Aphanothecaceae</taxon>
        <taxon>Aphanothece</taxon>
    </lineage>
</organism>
<feature type="chain" id="PRO_5015721555" evidence="1">
    <location>
        <begin position="27"/>
        <end position="224"/>
    </location>
</feature>
<dbReference type="Proteomes" id="UP000239001">
    <property type="component" value="Unassembled WGS sequence"/>
</dbReference>
<dbReference type="OrthoDB" id="268113at2"/>
<reference evidence="2 3" key="2">
    <citation type="submission" date="2018-03" db="EMBL/GenBank/DDBJ databases">
        <authorList>
            <person name="Keele B.F."/>
        </authorList>
    </citation>
    <scope>NUCLEOTIDE SEQUENCE [LARGE SCALE GENOMIC DNA]</scope>
    <source>
        <strain evidence="2 3">CCALA 016</strain>
    </source>
</reference>
<proteinExistence type="predicted"/>
<dbReference type="RefSeq" id="WP_106457981.1">
    <property type="nucleotide sequence ID" value="NZ_PXOH01000019.1"/>
</dbReference>
<dbReference type="EMBL" id="PXOH01000019">
    <property type="protein sequence ID" value="PSF35568.1"/>
    <property type="molecule type" value="Genomic_DNA"/>
</dbReference>
<name>A0A2T1LV58_9CHRO</name>
<evidence type="ECO:0000256" key="1">
    <source>
        <dbReference type="SAM" id="SignalP"/>
    </source>
</evidence>
<evidence type="ECO:0000313" key="3">
    <source>
        <dbReference type="Proteomes" id="UP000239001"/>
    </source>
</evidence>
<gene>
    <name evidence="2" type="ORF">C7H19_16305</name>
</gene>
<protein>
    <submittedName>
        <fullName evidence="2">Uncharacterized protein</fullName>
    </submittedName>
</protein>
<reference evidence="2 3" key="1">
    <citation type="submission" date="2018-03" db="EMBL/GenBank/DDBJ databases">
        <title>The ancient ancestry and fast evolution of plastids.</title>
        <authorList>
            <person name="Moore K.R."/>
            <person name="Magnabosco C."/>
            <person name="Momper L."/>
            <person name="Gold D.A."/>
            <person name="Bosak T."/>
            <person name="Fournier G.P."/>
        </authorList>
    </citation>
    <scope>NUCLEOTIDE SEQUENCE [LARGE SCALE GENOMIC DNA]</scope>
    <source>
        <strain evidence="2 3">CCALA 016</strain>
    </source>
</reference>
<dbReference type="AlphaFoldDB" id="A0A2T1LV58"/>
<evidence type="ECO:0000313" key="2">
    <source>
        <dbReference type="EMBL" id="PSF35568.1"/>
    </source>
</evidence>
<keyword evidence="1" id="KW-0732">Signal</keyword>
<comment type="caution">
    <text evidence="2">The sequence shown here is derived from an EMBL/GenBank/DDBJ whole genome shotgun (WGS) entry which is preliminary data.</text>
</comment>
<feature type="signal peptide" evidence="1">
    <location>
        <begin position="1"/>
        <end position="26"/>
    </location>
</feature>
<keyword evidence="3" id="KW-1185">Reference proteome</keyword>
<sequence>MKKVIKYLLSGFAASLIYWTTPMAKADSPLTSTDFSQAYQDVELVNLAAKKQLTPPLMAALSDPMIKNDIRAAIINALGWSIEGQSNAAIYLDYLAKRYQQNRSNLKIETLTTEELFALGYLLAMDDYFTLKALGGTGEIEQADALTLVSTAAARQPNDFTIALIYKLVQSQVYLADFAQWCEIYKMVSTVVKNFPPERNLRPEAVGIIMDYIQGYQEYCRAKK</sequence>
<accession>A0A2T1LV58</accession>